<dbReference type="RefSeq" id="WP_390356376.1">
    <property type="nucleotide sequence ID" value="NZ_JBHUIZ010000012.1"/>
</dbReference>
<keyword evidence="2" id="KW-1185">Reference proteome</keyword>
<gene>
    <name evidence="1" type="ORF">RWE15_14390</name>
</gene>
<comment type="caution">
    <text evidence="1">The sequence shown here is derived from an EMBL/GenBank/DDBJ whole genome shotgun (WGS) entry which is preliminary data.</text>
</comment>
<name>A0ABU5C7U4_9BACI</name>
<reference evidence="1 2" key="1">
    <citation type="submission" date="2023-10" db="EMBL/GenBank/DDBJ databases">
        <title>Virgibacillus halophilus 5B73C genome.</title>
        <authorList>
            <person name="Miliotis G."/>
            <person name="Sengupta P."/>
            <person name="Hameed A."/>
            <person name="Chuvochina M."/>
            <person name="Mcdonagh F."/>
            <person name="Simpson A.C."/>
            <person name="Singh N.K."/>
            <person name="Rekha P.D."/>
            <person name="Raman K."/>
            <person name="Hugenholtz P."/>
            <person name="Venkateswaran K."/>
        </authorList>
    </citation>
    <scope>NUCLEOTIDE SEQUENCE [LARGE SCALE GENOMIC DNA]</scope>
    <source>
        <strain evidence="1 2">5B73C</strain>
    </source>
</reference>
<dbReference type="EMBL" id="JAWDIP010000003">
    <property type="protein sequence ID" value="MDY0395405.1"/>
    <property type="molecule type" value="Genomic_DNA"/>
</dbReference>
<proteinExistence type="predicted"/>
<dbReference type="Pfam" id="PF13128">
    <property type="entry name" value="DUF3954"/>
    <property type="match status" value="1"/>
</dbReference>
<evidence type="ECO:0000313" key="2">
    <source>
        <dbReference type="Proteomes" id="UP001281447"/>
    </source>
</evidence>
<dbReference type="Proteomes" id="UP001281447">
    <property type="component" value="Unassembled WGS sequence"/>
</dbReference>
<protein>
    <submittedName>
        <fullName evidence="1">DUF3954 domain-containing protein</fullName>
    </submittedName>
</protein>
<sequence>MENRTAEIKLDEDAVFVVKDGQLKRVPRPESGFGESITTWQNGKIHALKVSYTVK</sequence>
<accession>A0ABU5C7U4</accession>
<dbReference type="InterPro" id="IPR025017">
    <property type="entry name" value="DUF3954"/>
</dbReference>
<organism evidence="1 2">
    <name type="scientific">Tigheibacillus halophilus</name>
    <dbReference type="NCBI Taxonomy" id="361280"/>
    <lineage>
        <taxon>Bacteria</taxon>
        <taxon>Bacillati</taxon>
        <taxon>Bacillota</taxon>
        <taxon>Bacilli</taxon>
        <taxon>Bacillales</taxon>
        <taxon>Bacillaceae</taxon>
        <taxon>Tigheibacillus</taxon>
    </lineage>
</organism>
<evidence type="ECO:0000313" key="1">
    <source>
        <dbReference type="EMBL" id="MDY0395405.1"/>
    </source>
</evidence>